<sequence>CAQNHTKQSKQLDEFIQLIEEVKKNNQYVKYGLYLESHARTRGWSDLLSEICPDLSLMKAKASL</sequence>
<feature type="non-terminal residue" evidence="1">
    <location>
        <position position="1"/>
    </location>
</feature>
<dbReference type="EMBL" id="CAJVQB010117955">
    <property type="protein sequence ID" value="CAG8852939.1"/>
    <property type="molecule type" value="Genomic_DNA"/>
</dbReference>
<keyword evidence="2" id="KW-1185">Reference proteome</keyword>
<protein>
    <submittedName>
        <fullName evidence="1">42575_t:CDS:1</fullName>
    </submittedName>
</protein>
<proteinExistence type="predicted"/>
<evidence type="ECO:0000313" key="1">
    <source>
        <dbReference type="EMBL" id="CAG8852939.1"/>
    </source>
</evidence>
<comment type="caution">
    <text evidence="1">The sequence shown here is derived from an EMBL/GenBank/DDBJ whole genome shotgun (WGS) entry which is preliminary data.</text>
</comment>
<organism evidence="1 2">
    <name type="scientific">Gigaspora margarita</name>
    <dbReference type="NCBI Taxonomy" id="4874"/>
    <lineage>
        <taxon>Eukaryota</taxon>
        <taxon>Fungi</taxon>
        <taxon>Fungi incertae sedis</taxon>
        <taxon>Mucoromycota</taxon>
        <taxon>Glomeromycotina</taxon>
        <taxon>Glomeromycetes</taxon>
        <taxon>Diversisporales</taxon>
        <taxon>Gigasporaceae</taxon>
        <taxon>Gigaspora</taxon>
    </lineage>
</organism>
<dbReference type="Proteomes" id="UP000789901">
    <property type="component" value="Unassembled WGS sequence"/>
</dbReference>
<name>A0ABN7XFB1_GIGMA</name>
<gene>
    <name evidence="1" type="ORF">GMARGA_LOCUS41760</name>
</gene>
<evidence type="ECO:0000313" key="2">
    <source>
        <dbReference type="Proteomes" id="UP000789901"/>
    </source>
</evidence>
<accession>A0ABN7XFB1</accession>
<reference evidence="1 2" key="1">
    <citation type="submission" date="2021-06" db="EMBL/GenBank/DDBJ databases">
        <authorList>
            <person name="Kallberg Y."/>
            <person name="Tangrot J."/>
            <person name="Rosling A."/>
        </authorList>
    </citation>
    <scope>NUCLEOTIDE SEQUENCE [LARGE SCALE GENOMIC DNA]</scope>
    <source>
        <strain evidence="1 2">120-4 pot B 10/14</strain>
    </source>
</reference>